<accession>A0ABW9RKP1</accession>
<dbReference type="Pfam" id="PF20225">
    <property type="entry name" value="DUF6584"/>
    <property type="match status" value="1"/>
</dbReference>
<dbReference type="Proteomes" id="UP000798808">
    <property type="component" value="Unassembled WGS sequence"/>
</dbReference>
<keyword evidence="1" id="KW-0472">Membrane</keyword>
<keyword evidence="3" id="KW-1185">Reference proteome</keyword>
<organism evidence="2 3">
    <name type="scientific">Fulvivirga kasyanovii</name>
    <dbReference type="NCBI Taxonomy" id="396812"/>
    <lineage>
        <taxon>Bacteria</taxon>
        <taxon>Pseudomonadati</taxon>
        <taxon>Bacteroidota</taxon>
        <taxon>Cytophagia</taxon>
        <taxon>Cytophagales</taxon>
        <taxon>Fulvivirgaceae</taxon>
        <taxon>Fulvivirga</taxon>
    </lineage>
</organism>
<protein>
    <submittedName>
        <fullName evidence="2">Uncharacterized protein</fullName>
    </submittedName>
</protein>
<gene>
    <name evidence="2" type="ORF">E1163_06155</name>
</gene>
<dbReference type="EMBL" id="SMLW01000425">
    <property type="protein sequence ID" value="MTI24526.1"/>
    <property type="molecule type" value="Genomic_DNA"/>
</dbReference>
<name>A0ABW9RKP1_9BACT</name>
<dbReference type="InterPro" id="IPR046491">
    <property type="entry name" value="DUF6584"/>
</dbReference>
<evidence type="ECO:0000256" key="1">
    <source>
        <dbReference type="SAM" id="Phobius"/>
    </source>
</evidence>
<feature type="transmembrane region" description="Helical" evidence="1">
    <location>
        <begin position="148"/>
        <end position="175"/>
    </location>
</feature>
<keyword evidence="1" id="KW-0812">Transmembrane</keyword>
<evidence type="ECO:0000313" key="3">
    <source>
        <dbReference type="Proteomes" id="UP000798808"/>
    </source>
</evidence>
<comment type="caution">
    <text evidence="2">The sequence shown here is derived from an EMBL/GenBank/DDBJ whole genome shotgun (WGS) entry which is preliminary data.</text>
</comment>
<dbReference type="RefSeq" id="WP_155170569.1">
    <property type="nucleotide sequence ID" value="NZ_BAAAFL010000005.1"/>
</dbReference>
<keyword evidence="1" id="KW-1133">Transmembrane helix</keyword>
<proteinExistence type="predicted"/>
<evidence type="ECO:0000313" key="2">
    <source>
        <dbReference type="EMBL" id="MTI24526.1"/>
    </source>
</evidence>
<reference evidence="2 3" key="1">
    <citation type="submission" date="2019-02" db="EMBL/GenBank/DDBJ databases">
        <authorList>
            <person name="Goldberg S.R."/>
            <person name="Haltli B.A."/>
            <person name="Correa H."/>
            <person name="Russell K.G."/>
        </authorList>
    </citation>
    <scope>NUCLEOTIDE SEQUENCE [LARGE SCALE GENOMIC DNA]</scope>
    <source>
        <strain evidence="2 3">JCM 16186</strain>
    </source>
</reference>
<sequence>MNLQRKIEKIEQDIDVGIKFKSANRLRNLINQYPNEIFIWERLAELYYESGFYDAAGKYWIFTPPTEDRIKKCVDIYLKSVNYSGTQVLRDITFRGDKSKLPEYAKTKLLELEANSRLKSNHVPTFKPWKNERKNPGEKHKPTFRDRLLILGVVSVLLLIVFCLFVGFITVVSWLF</sequence>